<name>D5AE51_PICSI</name>
<dbReference type="EMBL" id="BT124579">
    <property type="protein sequence ID" value="ADE77820.1"/>
    <property type="molecule type" value="mRNA"/>
</dbReference>
<protein>
    <submittedName>
        <fullName evidence="1">Uncharacterized protein</fullName>
    </submittedName>
</protein>
<dbReference type="InterPro" id="IPR001611">
    <property type="entry name" value="Leu-rich_rpt"/>
</dbReference>
<dbReference type="GO" id="GO:0009933">
    <property type="term" value="P:meristem structural organization"/>
    <property type="evidence" value="ECO:0007669"/>
    <property type="project" value="InterPro"/>
</dbReference>
<dbReference type="AlphaFoldDB" id="D5AE51"/>
<dbReference type="SMART" id="SM00368">
    <property type="entry name" value="LRR_RI"/>
    <property type="match status" value="3"/>
</dbReference>
<dbReference type="PANTHER" id="PTHR47684">
    <property type="entry name" value="PROTEIN TONSOKU"/>
    <property type="match status" value="1"/>
</dbReference>
<dbReference type="GO" id="GO:0005634">
    <property type="term" value="C:nucleus"/>
    <property type="evidence" value="ECO:0007669"/>
    <property type="project" value="InterPro"/>
</dbReference>
<dbReference type="Pfam" id="PF13516">
    <property type="entry name" value="LRR_6"/>
    <property type="match status" value="2"/>
</dbReference>
<sequence>MANLLKKLSMLKCFTDLDITDVVLNQISIESLCHLLESSSSISALAIGGTCIGENGALKLSRSLATRAKAVTMLDMSFCWIDPHGGSKLCQDLILHGLVELNLSGNQLEERGATALGHLLAKACCHLKILMINECQLGKIGILKIIQALSDNSFLQDLGLAGNNIMENNSFFNSITGADRCSAESCVQGVVSTPNYLVDCSENRASDCSKQHESPTSAECTSFFHCVSSKQYNNGAKDQKCQSLPTCFEINPSKKRACVGDKSENTNERRLARSCQQCEGSCGEDMADGEEGRENSVNCSSLESDCASSSQPFGLIRDRSHLLLDLHTNENVLIKGEGNTIKISCGEYASDLFIAIQMAENLQLLDLSNNSLPSDMAEQLYVAWSLNRRAGNPIKHINNSVVHFTMEGRQCCGLRRCCQRLI</sequence>
<dbReference type="InterPro" id="IPR032675">
    <property type="entry name" value="LRR_dom_sf"/>
</dbReference>
<dbReference type="GO" id="GO:0040029">
    <property type="term" value="P:epigenetic regulation of gene expression"/>
    <property type="evidence" value="ECO:0007669"/>
    <property type="project" value="InterPro"/>
</dbReference>
<organism evidence="1">
    <name type="scientific">Picea sitchensis</name>
    <name type="common">Sitka spruce</name>
    <name type="synonym">Pinus sitchensis</name>
    <dbReference type="NCBI Taxonomy" id="3332"/>
    <lineage>
        <taxon>Eukaryota</taxon>
        <taxon>Viridiplantae</taxon>
        <taxon>Streptophyta</taxon>
        <taxon>Embryophyta</taxon>
        <taxon>Tracheophyta</taxon>
        <taxon>Spermatophyta</taxon>
        <taxon>Pinopsida</taxon>
        <taxon>Pinidae</taxon>
        <taxon>Conifers I</taxon>
        <taxon>Pinales</taxon>
        <taxon>Pinaceae</taxon>
        <taxon>Picea</taxon>
    </lineage>
</organism>
<dbReference type="PANTHER" id="PTHR47684:SF1">
    <property type="entry name" value="PROTEIN TONSOKU"/>
    <property type="match status" value="1"/>
</dbReference>
<proteinExistence type="evidence at transcript level"/>
<dbReference type="GO" id="GO:0072423">
    <property type="term" value="P:response to DNA damage checkpoint signaling"/>
    <property type="evidence" value="ECO:0007669"/>
    <property type="project" value="InterPro"/>
</dbReference>
<dbReference type="InterPro" id="IPR044227">
    <property type="entry name" value="TONSOKU"/>
</dbReference>
<dbReference type="Gene3D" id="3.80.10.10">
    <property type="entry name" value="Ribonuclease Inhibitor"/>
    <property type="match status" value="1"/>
</dbReference>
<dbReference type="SUPFAM" id="SSF52047">
    <property type="entry name" value="RNI-like"/>
    <property type="match status" value="1"/>
</dbReference>
<evidence type="ECO:0000313" key="1">
    <source>
        <dbReference type="EMBL" id="ADE77820.1"/>
    </source>
</evidence>
<accession>D5AE51</accession>
<reference evidence="1" key="1">
    <citation type="submission" date="2010-04" db="EMBL/GenBank/DDBJ databases">
        <authorList>
            <person name="Reid K.E."/>
            <person name="Liao N."/>
            <person name="Chan S."/>
            <person name="Docking R."/>
            <person name="Taylor G."/>
            <person name="Moore R."/>
            <person name="Mayo M."/>
            <person name="Munro S."/>
            <person name="King J."/>
            <person name="Yanchuk A."/>
            <person name="Holt R."/>
            <person name="Jones S."/>
            <person name="Marra M."/>
            <person name="Ritland C.E."/>
            <person name="Ritland K."/>
            <person name="Bohlmann J."/>
        </authorList>
    </citation>
    <scope>NUCLEOTIDE SEQUENCE</scope>
    <source>
        <tissue evidence="1">Bud</tissue>
    </source>
</reference>